<organism evidence="7 8">
    <name type="scientific">Hymenobacter aerilatus</name>
    <dbReference type="NCBI Taxonomy" id="2932251"/>
    <lineage>
        <taxon>Bacteria</taxon>
        <taxon>Pseudomonadati</taxon>
        <taxon>Bacteroidota</taxon>
        <taxon>Cytophagia</taxon>
        <taxon>Cytophagales</taxon>
        <taxon>Hymenobacteraceae</taxon>
        <taxon>Hymenobacter</taxon>
    </lineage>
</organism>
<dbReference type="Gene3D" id="2.70.40.10">
    <property type="match status" value="1"/>
</dbReference>
<dbReference type="SUPFAM" id="SSF51283">
    <property type="entry name" value="dUTPase-like"/>
    <property type="match status" value="1"/>
</dbReference>
<evidence type="ECO:0000256" key="5">
    <source>
        <dbReference type="ARBA" id="ARBA00047686"/>
    </source>
</evidence>
<keyword evidence="4" id="KW-0546">Nucleotide metabolism</keyword>
<comment type="similarity">
    <text evidence="1">Belongs to the dUTPase family.</text>
</comment>
<dbReference type="GO" id="GO:0046081">
    <property type="term" value="P:dUTP catabolic process"/>
    <property type="evidence" value="ECO:0007669"/>
    <property type="project" value="InterPro"/>
</dbReference>
<sequence length="166" mass="18684">MTCNVKIQLLHPDAMPVKAHKGDACFDVIAVGMEVTDDYIEYSLGFKTEMPEGWQGLFYPRSSISKYGLALCNSVGVIDAGYRGEWKARFRKTAKEVDVPVRGMVDFPVYKKELSIDHSNIYPKFERIGQIQFQRVPTVTFEQVETLEQSERGAGGFGSTNLLNHV</sequence>
<evidence type="ECO:0000313" key="7">
    <source>
        <dbReference type="EMBL" id="UOR07203.1"/>
    </source>
</evidence>
<dbReference type="Pfam" id="PF00692">
    <property type="entry name" value="dUTPase"/>
    <property type="match status" value="1"/>
</dbReference>
<proteinExistence type="inferred from homology"/>
<keyword evidence="3" id="KW-0378">Hydrolase</keyword>
<dbReference type="InterPro" id="IPR008181">
    <property type="entry name" value="dUTPase"/>
</dbReference>
<dbReference type="RefSeq" id="WP_245096778.1">
    <property type="nucleotide sequence ID" value="NZ_CP095053.1"/>
</dbReference>
<dbReference type="Proteomes" id="UP000829925">
    <property type="component" value="Chromosome"/>
</dbReference>
<evidence type="ECO:0000259" key="6">
    <source>
        <dbReference type="Pfam" id="PF00692"/>
    </source>
</evidence>
<comment type="catalytic activity">
    <reaction evidence="5">
        <text>dUTP + H2O = dUMP + diphosphate + H(+)</text>
        <dbReference type="Rhea" id="RHEA:10248"/>
        <dbReference type="ChEBI" id="CHEBI:15377"/>
        <dbReference type="ChEBI" id="CHEBI:15378"/>
        <dbReference type="ChEBI" id="CHEBI:33019"/>
        <dbReference type="ChEBI" id="CHEBI:61555"/>
        <dbReference type="ChEBI" id="CHEBI:246422"/>
        <dbReference type="EC" id="3.6.1.23"/>
    </reaction>
</comment>
<dbReference type="InterPro" id="IPR033704">
    <property type="entry name" value="dUTPase_trimeric"/>
</dbReference>
<accession>A0A8T9T2L4</accession>
<dbReference type="EC" id="3.6.1.23" evidence="2"/>
<dbReference type="KEGG" id="haei:MUN82_08910"/>
<dbReference type="GO" id="GO:0006226">
    <property type="term" value="P:dUMP biosynthetic process"/>
    <property type="evidence" value="ECO:0007669"/>
    <property type="project" value="InterPro"/>
</dbReference>
<dbReference type="InterPro" id="IPR029054">
    <property type="entry name" value="dUTPase-like"/>
</dbReference>
<evidence type="ECO:0000313" key="8">
    <source>
        <dbReference type="Proteomes" id="UP000829925"/>
    </source>
</evidence>
<protein>
    <recommendedName>
        <fullName evidence="2">dUTP diphosphatase</fullName>
        <ecNumber evidence="2">3.6.1.23</ecNumber>
    </recommendedName>
</protein>
<dbReference type="EMBL" id="CP095053">
    <property type="protein sequence ID" value="UOR07203.1"/>
    <property type="molecule type" value="Genomic_DNA"/>
</dbReference>
<gene>
    <name evidence="7" type="ORF">MUN82_08910</name>
</gene>
<feature type="domain" description="dUTPase-like" evidence="6">
    <location>
        <begin position="15"/>
        <end position="87"/>
    </location>
</feature>
<evidence type="ECO:0000256" key="2">
    <source>
        <dbReference type="ARBA" id="ARBA00012379"/>
    </source>
</evidence>
<dbReference type="CDD" id="cd07557">
    <property type="entry name" value="trimeric_dUTPase"/>
    <property type="match status" value="1"/>
</dbReference>
<name>A0A8T9T2L4_9BACT</name>
<dbReference type="GO" id="GO:0004170">
    <property type="term" value="F:dUTP diphosphatase activity"/>
    <property type="evidence" value="ECO:0007669"/>
    <property type="project" value="UniProtKB-EC"/>
</dbReference>
<evidence type="ECO:0000256" key="4">
    <source>
        <dbReference type="ARBA" id="ARBA00023080"/>
    </source>
</evidence>
<dbReference type="PANTHER" id="PTHR11241">
    <property type="entry name" value="DEOXYURIDINE 5'-TRIPHOSPHATE NUCLEOTIDOHYDROLASE"/>
    <property type="match status" value="1"/>
</dbReference>
<reference evidence="7 8" key="1">
    <citation type="submission" date="2022-04" db="EMBL/GenBank/DDBJ databases">
        <title>Hymenobacter sp. isolated from the air.</title>
        <authorList>
            <person name="Won M."/>
            <person name="Lee C.-M."/>
            <person name="Woen H.-Y."/>
            <person name="Kwon S.-W."/>
        </authorList>
    </citation>
    <scope>NUCLEOTIDE SEQUENCE [LARGE SCALE GENOMIC DNA]</scope>
    <source>
        <strain evidence="8">5413 J-13</strain>
    </source>
</reference>
<dbReference type="AlphaFoldDB" id="A0A8T9T2L4"/>
<dbReference type="InterPro" id="IPR036157">
    <property type="entry name" value="dUTPase-like_sf"/>
</dbReference>
<keyword evidence="8" id="KW-1185">Reference proteome</keyword>
<evidence type="ECO:0000256" key="3">
    <source>
        <dbReference type="ARBA" id="ARBA00022801"/>
    </source>
</evidence>
<evidence type="ECO:0000256" key="1">
    <source>
        <dbReference type="ARBA" id="ARBA00006581"/>
    </source>
</evidence>
<dbReference type="GO" id="GO:0000287">
    <property type="term" value="F:magnesium ion binding"/>
    <property type="evidence" value="ECO:0007669"/>
    <property type="project" value="InterPro"/>
</dbReference>
<dbReference type="PANTHER" id="PTHR11241:SF0">
    <property type="entry name" value="DEOXYURIDINE 5'-TRIPHOSPHATE NUCLEOTIDOHYDROLASE"/>
    <property type="match status" value="1"/>
</dbReference>